<organism evidence="2 3">
    <name type="scientific">Cohnella fermenti</name>
    <dbReference type="NCBI Taxonomy" id="2565925"/>
    <lineage>
        <taxon>Bacteria</taxon>
        <taxon>Bacillati</taxon>
        <taxon>Bacillota</taxon>
        <taxon>Bacilli</taxon>
        <taxon>Bacillales</taxon>
        <taxon>Paenibacillaceae</taxon>
        <taxon>Cohnella</taxon>
    </lineage>
</organism>
<comment type="caution">
    <text evidence="2">The sequence shown here is derived from an EMBL/GenBank/DDBJ whole genome shotgun (WGS) entry which is preliminary data.</text>
</comment>
<feature type="transmembrane region" description="Helical" evidence="1">
    <location>
        <begin position="70"/>
        <end position="93"/>
    </location>
</feature>
<protein>
    <submittedName>
        <fullName evidence="2">Uncharacterized protein</fullName>
    </submittedName>
</protein>
<keyword evidence="1" id="KW-0472">Membrane</keyword>
<sequence>MRTNRSPLRWALLLISMLTSLVFVPIPESEVNVSESGRVSVGQLLLSSSNTGVGNSSSPSSSKSLWLGRLLTLLLTSAMAARLAGTTLLPHAYRRSAIPLRMKRLFLKPLQSQSNYVS</sequence>
<name>A0A4S4BEZ4_9BACL</name>
<feature type="transmembrane region" description="Helical" evidence="1">
    <location>
        <begin position="7"/>
        <end position="26"/>
    </location>
</feature>
<dbReference type="RefSeq" id="WP_136373855.1">
    <property type="nucleotide sequence ID" value="NZ_SSOB01000069.1"/>
</dbReference>
<evidence type="ECO:0000313" key="3">
    <source>
        <dbReference type="Proteomes" id="UP000310636"/>
    </source>
</evidence>
<reference evidence="2 3" key="1">
    <citation type="submission" date="2019-04" db="EMBL/GenBank/DDBJ databases">
        <title>Cohnella sp. nov. isolated from preserved vegetables.</title>
        <authorList>
            <person name="Lin S.-Y."/>
            <person name="Hung M.-H."/>
            <person name="Young C.-C."/>
        </authorList>
    </citation>
    <scope>NUCLEOTIDE SEQUENCE [LARGE SCALE GENOMIC DNA]</scope>
    <source>
        <strain evidence="2 3">CC-MHH1044</strain>
    </source>
</reference>
<dbReference type="OrthoDB" id="9915185at2"/>
<accession>A0A4S4BEZ4</accession>
<keyword evidence="3" id="KW-1185">Reference proteome</keyword>
<gene>
    <name evidence="2" type="ORF">E6C55_31700</name>
</gene>
<dbReference type="Proteomes" id="UP000310636">
    <property type="component" value="Unassembled WGS sequence"/>
</dbReference>
<keyword evidence="1" id="KW-0812">Transmembrane</keyword>
<dbReference type="AlphaFoldDB" id="A0A4S4BEZ4"/>
<dbReference type="EMBL" id="SSOB01000069">
    <property type="protein sequence ID" value="THF72838.1"/>
    <property type="molecule type" value="Genomic_DNA"/>
</dbReference>
<evidence type="ECO:0000256" key="1">
    <source>
        <dbReference type="SAM" id="Phobius"/>
    </source>
</evidence>
<keyword evidence="1" id="KW-1133">Transmembrane helix</keyword>
<proteinExistence type="predicted"/>
<evidence type="ECO:0000313" key="2">
    <source>
        <dbReference type="EMBL" id="THF72838.1"/>
    </source>
</evidence>